<dbReference type="GO" id="GO:0006749">
    <property type="term" value="P:glutathione metabolic process"/>
    <property type="evidence" value="ECO:0007669"/>
    <property type="project" value="TreeGrafter"/>
</dbReference>
<evidence type="ECO:0000259" key="1">
    <source>
        <dbReference type="PROSITE" id="PS50404"/>
    </source>
</evidence>
<dbReference type="EMBL" id="NJET01000026">
    <property type="protein sequence ID" value="PHH64748.1"/>
    <property type="molecule type" value="Genomic_DNA"/>
</dbReference>
<dbReference type="SUPFAM" id="SSF52833">
    <property type="entry name" value="Thioredoxin-like"/>
    <property type="match status" value="1"/>
</dbReference>
<dbReference type="PROSITE" id="PS50404">
    <property type="entry name" value="GST_NTER"/>
    <property type="match status" value="1"/>
</dbReference>
<dbReference type="CDD" id="cd03039">
    <property type="entry name" value="GST_N_Sigma_like"/>
    <property type="match status" value="1"/>
</dbReference>
<dbReference type="InterPro" id="IPR036249">
    <property type="entry name" value="Thioredoxin-like_sf"/>
</dbReference>
<dbReference type="AlphaFoldDB" id="A0A2C5XJD1"/>
<evidence type="ECO:0000313" key="4">
    <source>
        <dbReference type="Proteomes" id="UP000226192"/>
    </source>
</evidence>
<dbReference type="OrthoDB" id="414243at2759"/>
<proteinExistence type="predicted"/>
<dbReference type="Pfam" id="PF14497">
    <property type="entry name" value="GST_C_3"/>
    <property type="match status" value="1"/>
</dbReference>
<dbReference type="InterPro" id="IPR050213">
    <property type="entry name" value="GST_superfamily"/>
</dbReference>
<name>A0A2C5XJD1_9HYPO</name>
<gene>
    <name evidence="3" type="ORF">CDD81_4010</name>
</gene>
<accession>A0A2C5XJD1</accession>
<dbReference type="PANTHER" id="PTHR11571">
    <property type="entry name" value="GLUTATHIONE S-TRANSFERASE"/>
    <property type="match status" value="1"/>
</dbReference>
<dbReference type="PANTHER" id="PTHR11571:SF150">
    <property type="entry name" value="GLUTATHIONE S-TRANSFERASE"/>
    <property type="match status" value="1"/>
</dbReference>
<sequence>MASSTPVFHYFDIGSLGRGEVLRLFLLDAGIDHEDKRYSWDDTWGATSADLKSKGISRTGKVPIFDYKGAHLSQHIPILRYLARELGSYDGDSSFEKYIVDAVADMYIDWRVNWVANLKNVSDEYKNKTAPEYYNLIAQYYKDRGGPFLLGDKITYADFAIYQSIDNDAKIGALPKQLPEPILALKKAIEARPRIATYIKTDRKSTS</sequence>
<dbReference type="Gene3D" id="3.40.30.10">
    <property type="entry name" value="Glutaredoxin"/>
    <property type="match status" value="1"/>
</dbReference>
<dbReference type="Proteomes" id="UP000226192">
    <property type="component" value="Unassembled WGS sequence"/>
</dbReference>
<evidence type="ECO:0000259" key="2">
    <source>
        <dbReference type="PROSITE" id="PS50405"/>
    </source>
</evidence>
<reference evidence="3 4" key="1">
    <citation type="submission" date="2017-06" db="EMBL/GenBank/DDBJ databases">
        <title>Ant-infecting Ophiocordyceps genomes reveal a high diversity of potential behavioral manipulation genes and a possible major role for enterotoxins.</title>
        <authorList>
            <person name="De Bekker C."/>
            <person name="Evans H.C."/>
            <person name="Brachmann A."/>
            <person name="Hughes D.P."/>
        </authorList>
    </citation>
    <scope>NUCLEOTIDE SEQUENCE [LARGE SCALE GENOMIC DNA]</scope>
    <source>
        <strain evidence="3 4">Map64</strain>
    </source>
</reference>
<keyword evidence="4" id="KW-1185">Reference proteome</keyword>
<organism evidence="3 4">
    <name type="scientific">Ophiocordyceps australis</name>
    <dbReference type="NCBI Taxonomy" id="1399860"/>
    <lineage>
        <taxon>Eukaryota</taxon>
        <taxon>Fungi</taxon>
        <taxon>Dikarya</taxon>
        <taxon>Ascomycota</taxon>
        <taxon>Pezizomycotina</taxon>
        <taxon>Sordariomycetes</taxon>
        <taxon>Hypocreomycetidae</taxon>
        <taxon>Hypocreales</taxon>
        <taxon>Ophiocordycipitaceae</taxon>
        <taxon>Ophiocordyceps</taxon>
    </lineage>
</organism>
<protein>
    <recommendedName>
        <fullName evidence="5">Glutathione S-transferase</fullName>
    </recommendedName>
</protein>
<comment type="caution">
    <text evidence="3">The sequence shown here is derived from an EMBL/GenBank/DDBJ whole genome shotgun (WGS) entry which is preliminary data.</text>
</comment>
<dbReference type="GO" id="GO:0004364">
    <property type="term" value="F:glutathione transferase activity"/>
    <property type="evidence" value="ECO:0007669"/>
    <property type="project" value="TreeGrafter"/>
</dbReference>
<dbReference type="InterPro" id="IPR010987">
    <property type="entry name" value="Glutathione-S-Trfase_C-like"/>
</dbReference>
<dbReference type="InterPro" id="IPR004045">
    <property type="entry name" value="Glutathione_S-Trfase_N"/>
</dbReference>
<dbReference type="InterPro" id="IPR004046">
    <property type="entry name" value="GST_C"/>
</dbReference>
<feature type="domain" description="GST N-terminal" evidence="1">
    <location>
        <begin position="6"/>
        <end position="90"/>
    </location>
</feature>
<evidence type="ECO:0000313" key="3">
    <source>
        <dbReference type="EMBL" id="PHH64748.1"/>
    </source>
</evidence>
<dbReference type="PROSITE" id="PS50405">
    <property type="entry name" value="GST_CTER"/>
    <property type="match status" value="1"/>
</dbReference>
<evidence type="ECO:0008006" key="5">
    <source>
        <dbReference type="Google" id="ProtNLM"/>
    </source>
</evidence>
<dbReference type="Gene3D" id="1.20.1050.10">
    <property type="match status" value="1"/>
</dbReference>
<feature type="domain" description="GST C-terminal" evidence="2">
    <location>
        <begin position="89"/>
        <end position="207"/>
    </location>
</feature>
<dbReference type="SUPFAM" id="SSF47616">
    <property type="entry name" value="GST C-terminal domain-like"/>
    <property type="match status" value="1"/>
</dbReference>
<dbReference type="STRING" id="1399860.A0A2C5XJD1"/>
<dbReference type="InterPro" id="IPR036282">
    <property type="entry name" value="Glutathione-S-Trfase_C_sf"/>
</dbReference>